<accession>A0A679GG81</accession>
<name>A0A679GG81_9GAMM</name>
<evidence type="ECO:0000256" key="1">
    <source>
        <dbReference type="ARBA" id="ARBA00022797"/>
    </source>
</evidence>
<evidence type="ECO:0000313" key="3">
    <source>
        <dbReference type="Proteomes" id="UP000501237"/>
    </source>
</evidence>
<sequence length="257" mass="26299">MSRGAGLAAALLQAQASATPLAPACGEGLTLDDGLQVQHQALARRLAAGERLTGWKVAFAGAAAQRRFGLSEPVYGALTDAMCVPPGATLALGGLVQPKLEVELALILGAPPLPGTWDDAALLGAVAAVAPAFEVADCRWSGWRFGAGAFLADNAAAALYCLGEPQAFGPAHHAGLDWQLEAEGAVLGAGSSPGEGDAPLPNACWALRRLLADGASLQPGQVILSGALLPPLDIRPVEYRLRMLGTELALRFVQDDS</sequence>
<dbReference type="RefSeq" id="WP_172433206.1">
    <property type="nucleotide sequence ID" value="NZ_AP022642.1"/>
</dbReference>
<dbReference type="PANTHER" id="PTHR30143:SF0">
    <property type="entry name" value="2-KETO-4-PENTENOATE HYDRATASE"/>
    <property type="match status" value="1"/>
</dbReference>
<gene>
    <name evidence="2" type="ORF">PtoMrB4_20990</name>
</gene>
<dbReference type="PANTHER" id="PTHR30143">
    <property type="entry name" value="ACID HYDRATASE"/>
    <property type="match status" value="1"/>
</dbReference>
<dbReference type="EMBL" id="AP022642">
    <property type="protein sequence ID" value="BCA28122.1"/>
    <property type="molecule type" value="Genomic_DNA"/>
</dbReference>
<keyword evidence="1" id="KW-0058">Aromatic hydrocarbons catabolism</keyword>
<reference evidence="2 3" key="1">
    <citation type="journal article" date="2020" name="Microbiol. Resour. Announc.">
        <title>Complete genome sequence of Pseudomonas otitidis strain MrB4, isolated from Lake Biwa in Japan.</title>
        <authorList>
            <person name="Miyazaki K."/>
            <person name="Hase E."/>
            <person name="Maruya T."/>
        </authorList>
    </citation>
    <scope>NUCLEOTIDE SEQUENCE [LARGE SCALE GENOMIC DNA]</scope>
    <source>
        <strain evidence="2 3">MrB4</strain>
    </source>
</reference>
<dbReference type="Gene3D" id="3.90.850.10">
    <property type="entry name" value="Fumarylacetoacetase-like, C-terminal domain"/>
    <property type="match status" value="1"/>
</dbReference>
<dbReference type="GeneID" id="57397321"/>
<dbReference type="Proteomes" id="UP000501237">
    <property type="component" value="Chromosome"/>
</dbReference>
<organism evidence="2 3">
    <name type="scientific">Metapseudomonas otitidis</name>
    <dbReference type="NCBI Taxonomy" id="319939"/>
    <lineage>
        <taxon>Bacteria</taxon>
        <taxon>Pseudomonadati</taxon>
        <taxon>Pseudomonadota</taxon>
        <taxon>Gammaproteobacteria</taxon>
        <taxon>Pseudomonadales</taxon>
        <taxon>Pseudomonadaceae</taxon>
        <taxon>Metapseudomonas</taxon>
    </lineage>
</organism>
<evidence type="ECO:0000313" key="2">
    <source>
        <dbReference type="EMBL" id="BCA28122.1"/>
    </source>
</evidence>
<dbReference type="KEGG" id="poj:PtoMrB4_20990"/>
<proteinExistence type="predicted"/>
<dbReference type="GO" id="GO:0008684">
    <property type="term" value="F:2-oxopent-4-enoate hydratase activity"/>
    <property type="evidence" value="ECO:0007669"/>
    <property type="project" value="TreeGrafter"/>
</dbReference>
<protein>
    <submittedName>
        <fullName evidence="2">Putative hydratase/decarboxylase</fullName>
    </submittedName>
</protein>
<dbReference type="GO" id="GO:0005737">
    <property type="term" value="C:cytoplasm"/>
    <property type="evidence" value="ECO:0007669"/>
    <property type="project" value="TreeGrafter"/>
</dbReference>
<dbReference type="AlphaFoldDB" id="A0A679GG81"/>
<dbReference type="SUPFAM" id="SSF56529">
    <property type="entry name" value="FAH"/>
    <property type="match status" value="1"/>
</dbReference>
<dbReference type="InterPro" id="IPR050772">
    <property type="entry name" value="Hydratase-Decarb/MhpD_sf"/>
</dbReference>
<dbReference type="InterPro" id="IPR036663">
    <property type="entry name" value="Fumarylacetoacetase_C_sf"/>
</dbReference>